<name>A0ABR2TIB8_9ROSI</name>
<sequence length="96" mass="11037">MVRWGEVDVEGELIVVWVVAEARFQAREGTDTARRGRWMVLGVNGGSVKGLLEASFAPHKMDDDEWMNQKMAGHEHQKGQLVRWIRTPWVLPAMYM</sequence>
<keyword evidence="2" id="KW-1185">Reference proteome</keyword>
<reference evidence="1 2" key="1">
    <citation type="journal article" date="2024" name="G3 (Bethesda)">
        <title>Genome assembly of Hibiscus sabdariffa L. provides insights into metabolisms of medicinal natural products.</title>
        <authorList>
            <person name="Kim T."/>
        </authorList>
    </citation>
    <scope>NUCLEOTIDE SEQUENCE [LARGE SCALE GENOMIC DNA]</scope>
    <source>
        <strain evidence="1">TK-2024</strain>
        <tissue evidence="1">Old leaves</tissue>
    </source>
</reference>
<protein>
    <submittedName>
        <fullName evidence="1">Uncharacterized protein</fullName>
    </submittedName>
</protein>
<dbReference type="EMBL" id="JBBPBN010000005">
    <property type="protein sequence ID" value="KAK9037025.1"/>
    <property type="molecule type" value="Genomic_DNA"/>
</dbReference>
<dbReference type="Proteomes" id="UP001396334">
    <property type="component" value="Unassembled WGS sequence"/>
</dbReference>
<evidence type="ECO:0000313" key="2">
    <source>
        <dbReference type="Proteomes" id="UP001396334"/>
    </source>
</evidence>
<comment type="caution">
    <text evidence="1">The sequence shown here is derived from an EMBL/GenBank/DDBJ whole genome shotgun (WGS) entry which is preliminary data.</text>
</comment>
<organism evidence="1 2">
    <name type="scientific">Hibiscus sabdariffa</name>
    <name type="common">roselle</name>
    <dbReference type="NCBI Taxonomy" id="183260"/>
    <lineage>
        <taxon>Eukaryota</taxon>
        <taxon>Viridiplantae</taxon>
        <taxon>Streptophyta</taxon>
        <taxon>Embryophyta</taxon>
        <taxon>Tracheophyta</taxon>
        <taxon>Spermatophyta</taxon>
        <taxon>Magnoliopsida</taxon>
        <taxon>eudicotyledons</taxon>
        <taxon>Gunneridae</taxon>
        <taxon>Pentapetalae</taxon>
        <taxon>rosids</taxon>
        <taxon>malvids</taxon>
        <taxon>Malvales</taxon>
        <taxon>Malvaceae</taxon>
        <taxon>Malvoideae</taxon>
        <taxon>Hibiscus</taxon>
    </lineage>
</organism>
<gene>
    <name evidence="1" type="ORF">V6N11_021947</name>
</gene>
<accession>A0ABR2TIB8</accession>
<evidence type="ECO:0000313" key="1">
    <source>
        <dbReference type="EMBL" id="KAK9037025.1"/>
    </source>
</evidence>
<proteinExistence type="predicted"/>